<feature type="transmembrane region" description="Helical" evidence="5">
    <location>
        <begin position="505"/>
        <end position="525"/>
    </location>
</feature>
<dbReference type="GO" id="GO:0016020">
    <property type="term" value="C:membrane"/>
    <property type="evidence" value="ECO:0007669"/>
    <property type="project" value="UniProtKB-SubCell"/>
</dbReference>
<dbReference type="RefSeq" id="WP_188928511.1">
    <property type="nucleotide sequence ID" value="NZ_BMJC01000001.1"/>
</dbReference>
<name>A0A8J2U8F5_9BACT</name>
<keyword evidence="3 5" id="KW-1133">Transmembrane helix</keyword>
<accession>A0A8J2U8F5</accession>
<dbReference type="AlphaFoldDB" id="A0A8J2U8F5"/>
<gene>
    <name evidence="6" type="ORF">GCM10011511_06540</name>
</gene>
<keyword evidence="4 5" id="KW-0472">Membrane</keyword>
<dbReference type="InterPro" id="IPR023271">
    <property type="entry name" value="Aquaporin-like"/>
</dbReference>
<protein>
    <submittedName>
        <fullName evidence="6">Recombinase</fullName>
    </submittedName>
</protein>
<evidence type="ECO:0000256" key="1">
    <source>
        <dbReference type="ARBA" id="ARBA00004141"/>
    </source>
</evidence>
<evidence type="ECO:0000313" key="7">
    <source>
        <dbReference type="Proteomes" id="UP000607559"/>
    </source>
</evidence>
<evidence type="ECO:0000256" key="5">
    <source>
        <dbReference type="SAM" id="Phobius"/>
    </source>
</evidence>
<evidence type="ECO:0000256" key="2">
    <source>
        <dbReference type="ARBA" id="ARBA00022692"/>
    </source>
</evidence>
<feature type="transmembrane region" description="Helical" evidence="5">
    <location>
        <begin position="559"/>
        <end position="588"/>
    </location>
</feature>
<reference evidence="6" key="2">
    <citation type="submission" date="2020-09" db="EMBL/GenBank/DDBJ databases">
        <authorList>
            <person name="Sun Q."/>
            <person name="Zhou Y."/>
        </authorList>
    </citation>
    <scope>NUCLEOTIDE SEQUENCE</scope>
    <source>
        <strain evidence="6">CGMCC 1.15448</strain>
    </source>
</reference>
<evidence type="ECO:0000313" key="6">
    <source>
        <dbReference type="EMBL" id="GGA86176.1"/>
    </source>
</evidence>
<dbReference type="Proteomes" id="UP000607559">
    <property type="component" value="Unassembled WGS sequence"/>
</dbReference>
<comment type="caution">
    <text evidence="6">The sequence shown here is derived from an EMBL/GenBank/DDBJ whole genome shotgun (WGS) entry which is preliminary data.</text>
</comment>
<evidence type="ECO:0000256" key="4">
    <source>
        <dbReference type="ARBA" id="ARBA00023136"/>
    </source>
</evidence>
<feature type="transmembrane region" description="Helical" evidence="5">
    <location>
        <begin position="446"/>
        <end position="466"/>
    </location>
</feature>
<reference evidence="6" key="1">
    <citation type="journal article" date="2014" name="Int. J. Syst. Evol. Microbiol.">
        <title>Complete genome sequence of Corynebacterium casei LMG S-19264T (=DSM 44701T), isolated from a smear-ripened cheese.</title>
        <authorList>
            <consortium name="US DOE Joint Genome Institute (JGI-PGF)"/>
            <person name="Walter F."/>
            <person name="Albersmeier A."/>
            <person name="Kalinowski J."/>
            <person name="Ruckert C."/>
        </authorList>
    </citation>
    <scope>NUCLEOTIDE SEQUENCE</scope>
    <source>
        <strain evidence="6">CGMCC 1.15448</strain>
    </source>
</reference>
<organism evidence="6 7">
    <name type="scientific">Puia dinghuensis</name>
    <dbReference type="NCBI Taxonomy" id="1792502"/>
    <lineage>
        <taxon>Bacteria</taxon>
        <taxon>Pseudomonadati</taxon>
        <taxon>Bacteroidota</taxon>
        <taxon>Chitinophagia</taxon>
        <taxon>Chitinophagales</taxon>
        <taxon>Chitinophagaceae</taxon>
        <taxon>Puia</taxon>
    </lineage>
</organism>
<comment type="subcellular location">
    <subcellularLocation>
        <location evidence="1">Membrane</location>
        <topology evidence="1">Multi-pass membrane protein</topology>
    </subcellularLocation>
</comment>
<proteinExistence type="predicted"/>
<feature type="transmembrane region" description="Helical" evidence="5">
    <location>
        <begin position="328"/>
        <end position="347"/>
    </location>
</feature>
<dbReference type="PIRSF" id="PIRSF015380">
    <property type="entry name" value="Site-sp_rcmb"/>
    <property type="match status" value="1"/>
</dbReference>
<dbReference type="Gene3D" id="1.20.1080.10">
    <property type="entry name" value="Glycerol uptake facilitator protein"/>
    <property type="match status" value="1"/>
</dbReference>
<feature type="transmembrane region" description="Helical" evidence="5">
    <location>
        <begin position="399"/>
        <end position="417"/>
    </location>
</feature>
<keyword evidence="7" id="KW-1185">Reference proteome</keyword>
<dbReference type="EMBL" id="BMJC01000001">
    <property type="protein sequence ID" value="GGA86176.1"/>
    <property type="molecule type" value="Genomic_DNA"/>
</dbReference>
<evidence type="ECO:0000256" key="3">
    <source>
        <dbReference type="ARBA" id="ARBA00022989"/>
    </source>
</evidence>
<keyword evidence="2 5" id="KW-0812">Transmembrane</keyword>
<dbReference type="Pfam" id="PF10136">
    <property type="entry name" value="SpecificRecomb"/>
    <property type="match status" value="1"/>
</dbReference>
<dbReference type="InterPro" id="IPR011385">
    <property type="entry name" value="Site-sp_rcmbase"/>
</dbReference>
<sequence>MTGLDFLVSFFSGIRPHRGHRNAAANLEAATASLQQDAVMLDNLRRAILSQLVQTDLSSALMESGIPLARGFWQELFGRLRHKLLPPLQPENDFLYVLNRVFFRSRDYLWVEDIPRADWIAFFELLGLFMHIDDRRILRQLSLSLNTLSFQVAQLGLEKDVLQYIPEVYREENPFVEQHDLLKDLSALKQVIGRCYACIDHIRDNHSVNGASLHQTYILLLLANRLDRMTILVDLLDEDKTFDTGKFVDFFRMLIRYENRKNSILEFTSQSLGYLAYQIAEHKGAKGSKYITSTWPEYRAMLRSAMGGGAWICFTVLVKNLLTRLPMAVFWHGFAYSINYSLGFILIEETGTTLATKQPAFTASAVASSLDTRKNAHQPNLYNLAVTVAKVSRSQFASFAGNLIVVFPGAWLVAWGYDNIFGKKLVSGDAARKMLQDQHPWESFSLLYACNAGVFLFLSGIIAGYVQNKIRYSHISRRLQTHPVLRLSMPEKRLKRVAGYVEKHAGALAGNISLGFFLGMAGFFGEIFGIHFDIRHITISSGNTSLAVYGLGFQQLDPWYLATVIIGVLGIGFCNFLVSFSLAFIVAVRSRGVRLREYPEFLGILWRYFKKYPLDFIRPRRRSGKKEETPAVAEAH</sequence>